<sequence length="473" mass="51931">MTRPDESLTHEALAGAILDLADNQRLVVSDIATEGITHFEIWRNPAGVPRCRYRATIPWAELMAELADTWGSAVDAGGFGALSPDIGVICVQSTPDGSLPGPALRWLREVTATRSRLIGGHGLRTGDVLRDVISRERLTRVYELMVLRPDESGGMEPTGIQLFRQGTRQGARVLHTVRIARESPAEGTAFVVVSRDGFDRYEEVSAESWILPSGEHTFEAELLRPGRVRFHGLPGSPGGTRPVLDALMQDMPMRVPSLAGRTAHLICAVEMSGPQEHVDERLRRTAQILHEVRNAPNTETSLISYRPHEYRRRHSDVPVQPVTWRKTPEQTLKQLHLLEERTGIEQGYPHAAAVECVLDTVHERLPEEPFHDLTALLFVGARPPHPARVNAEEVLPCPSRLDWSDLADALDARPGMRFAALLDKTSGSPGPAWGRLGSGTPYSAEAVDVAALIADLGLTADPLLRVPFPIEVP</sequence>
<protein>
    <submittedName>
        <fullName evidence="1">Uncharacterized protein</fullName>
    </submittedName>
</protein>
<dbReference type="OrthoDB" id="3502217at2"/>
<keyword evidence="2" id="KW-1185">Reference proteome</keyword>
<proteinExistence type="predicted"/>
<reference evidence="1 2" key="1">
    <citation type="submission" date="2018-11" db="EMBL/GenBank/DDBJ databases">
        <title>Sequencing the genomes of 1000 actinobacteria strains.</title>
        <authorList>
            <person name="Klenk H.-P."/>
        </authorList>
    </citation>
    <scope>NUCLEOTIDE SEQUENCE [LARGE SCALE GENOMIC DNA]</scope>
    <source>
        <strain evidence="1 2">DSM 44254</strain>
    </source>
</reference>
<evidence type="ECO:0000313" key="1">
    <source>
        <dbReference type="EMBL" id="ROO86244.1"/>
    </source>
</evidence>
<dbReference type="RefSeq" id="WP_123665661.1">
    <property type="nucleotide sequence ID" value="NZ_RJKE01000001.1"/>
</dbReference>
<accession>A0A3N1CY92</accession>
<evidence type="ECO:0000313" key="2">
    <source>
        <dbReference type="Proteomes" id="UP000272400"/>
    </source>
</evidence>
<name>A0A3N1CY92_9ACTN</name>
<comment type="caution">
    <text evidence="1">The sequence shown here is derived from an EMBL/GenBank/DDBJ whole genome shotgun (WGS) entry which is preliminary data.</text>
</comment>
<dbReference type="Proteomes" id="UP000272400">
    <property type="component" value="Unassembled WGS sequence"/>
</dbReference>
<dbReference type="AlphaFoldDB" id="A0A3N1CY92"/>
<organism evidence="1 2">
    <name type="scientific">Actinocorallia herbida</name>
    <dbReference type="NCBI Taxonomy" id="58109"/>
    <lineage>
        <taxon>Bacteria</taxon>
        <taxon>Bacillati</taxon>
        <taxon>Actinomycetota</taxon>
        <taxon>Actinomycetes</taxon>
        <taxon>Streptosporangiales</taxon>
        <taxon>Thermomonosporaceae</taxon>
        <taxon>Actinocorallia</taxon>
    </lineage>
</organism>
<dbReference type="EMBL" id="RJKE01000001">
    <property type="protein sequence ID" value="ROO86244.1"/>
    <property type="molecule type" value="Genomic_DNA"/>
</dbReference>
<gene>
    <name evidence="1" type="ORF">EDD29_3807</name>
</gene>